<dbReference type="SUPFAM" id="SSF52047">
    <property type="entry name" value="RNI-like"/>
    <property type="match status" value="1"/>
</dbReference>
<proteinExistence type="predicted"/>
<protein>
    <submittedName>
        <fullName evidence="1">Uncharacterized protein</fullName>
    </submittedName>
</protein>
<dbReference type="OrthoDB" id="3365698at2759"/>
<name>A0A0D7B953_9AGAR</name>
<dbReference type="EMBL" id="KN880547">
    <property type="protein sequence ID" value="KIY66669.1"/>
    <property type="molecule type" value="Genomic_DNA"/>
</dbReference>
<organism evidence="1 2">
    <name type="scientific">Cylindrobasidium torrendii FP15055 ss-10</name>
    <dbReference type="NCBI Taxonomy" id="1314674"/>
    <lineage>
        <taxon>Eukaryota</taxon>
        <taxon>Fungi</taxon>
        <taxon>Dikarya</taxon>
        <taxon>Basidiomycota</taxon>
        <taxon>Agaricomycotina</taxon>
        <taxon>Agaricomycetes</taxon>
        <taxon>Agaricomycetidae</taxon>
        <taxon>Agaricales</taxon>
        <taxon>Marasmiineae</taxon>
        <taxon>Physalacriaceae</taxon>
        <taxon>Cylindrobasidium</taxon>
    </lineage>
</organism>
<reference evidence="1 2" key="1">
    <citation type="journal article" date="2015" name="Fungal Genet. Biol.">
        <title>Evolution of novel wood decay mechanisms in Agaricales revealed by the genome sequences of Fistulina hepatica and Cylindrobasidium torrendii.</title>
        <authorList>
            <person name="Floudas D."/>
            <person name="Held B.W."/>
            <person name="Riley R."/>
            <person name="Nagy L.G."/>
            <person name="Koehler G."/>
            <person name="Ransdell A.S."/>
            <person name="Younus H."/>
            <person name="Chow J."/>
            <person name="Chiniquy J."/>
            <person name="Lipzen A."/>
            <person name="Tritt A."/>
            <person name="Sun H."/>
            <person name="Haridas S."/>
            <person name="LaButti K."/>
            <person name="Ohm R.A."/>
            <person name="Kues U."/>
            <person name="Blanchette R.A."/>
            <person name="Grigoriev I.V."/>
            <person name="Minto R.E."/>
            <person name="Hibbett D.S."/>
        </authorList>
    </citation>
    <scope>NUCLEOTIDE SEQUENCE [LARGE SCALE GENOMIC DNA]</scope>
    <source>
        <strain evidence="1 2">FP15055 ss-10</strain>
    </source>
</reference>
<dbReference type="STRING" id="1314674.A0A0D7B953"/>
<keyword evidence="2" id="KW-1185">Reference proteome</keyword>
<evidence type="ECO:0000313" key="1">
    <source>
        <dbReference type="EMBL" id="KIY66669.1"/>
    </source>
</evidence>
<evidence type="ECO:0000313" key="2">
    <source>
        <dbReference type="Proteomes" id="UP000054007"/>
    </source>
</evidence>
<sequence length="509" mass="58102">MDPGRLQTLLESNEPPDVDERDQVRAVLLPVRQHLADLVSRITSTQAELTRMITEQRQETIHLTRIEGILSPLRSIPDDVLAMIFEHCCYSSLDDSGEPTFADDAFPNSNSTDTSSPPWSLSQVCQNWRALAISRGHLWATVCIRDDIDGQKPATVSTQCQRVKLILLRSKECHLRIFFRGRRKPSIALFKILLDDLHRWRWAILKVDPIIVQPLHGATLPFLTHLSLRLHSVAEEHIALHTPALRFMEEIRRYRNDMIDVTWGKVTSYTCVESNLDQIERLTNATNITISDSAQIKSEHRRNPPPENPIYLDKVTTLHIHENERTLGEKSLCAYVFDRFAFTSLRILHLTFPGYIMPGMRVGAFPSTLSELTLHYVPETRLEDIDWADVVDLWKQAGSLSTLYLKIPPHLSIIDGLKTLSSDIHLLPNLITLRFVCDQAPPSSLLPTLQDVLTARSHTLRKVHLVRANGTKGEVEDAWRSEIWDMVGMPMDSWQSEKGLEVSFKLFTR</sequence>
<gene>
    <name evidence="1" type="ORF">CYLTODRAFT_411671</name>
</gene>
<dbReference type="AlphaFoldDB" id="A0A0D7B953"/>
<dbReference type="Proteomes" id="UP000054007">
    <property type="component" value="Unassembled WGS sequence"/>
</dbReference>
<accession>A0A0D7B953</accession>